<feature type="region of interest" description="Disordered" evidence="6">
    <location>
        <begin position="1"/>
        <end position="25"/>
    </location>
</feature>
<protein>
    <submittedName>
        <fullName evidence="8">Branched-chain amino acid ABC transporter permease</fullName>
    </submittedName>
</protein>
<feature type="transmembrane region" description="Helical" evidence="7">
    <location>
        <begin position="113"/>
        <end position="132"/>
    </location>
</feature>
<keyword evidence="2" id="KW-1003">Cell membrane</keyword>
<evidence type="ECO:0000256" key="6">
    <source>
        <dbReference type="SAM" id="MobiDB-lite"/>
    </source>
</evidence>
<organism evidence="8 9">
    <name type="scientific">Candidimonas humi</name>
    <dbReference type="NCBI Taxonomy" id="683355"/>
    <lineage>
        <taxon>Bacteria</taxon>
        <taxon>Pseudomonadati</taxon>
        <taxon>Pseudomonadota</taxon>
        <taxon>Betaproteobacteria</taxon>
        <taxon>Burkholderiales</taxon>
        <taxon>Alcaligenaceae</taxon>
        <taxon>Candidimonas</taxon>
    </lineage>
</organism>
<dbReference type="InterPro" id="IPR043428">
    <property type="entry name" value="LivM-like"/>
</dbReference>
<feature type="transmembrane region" description="Helical" evidence="7">
    <location>
        <begin position="88"/>
        <end position="107"/>
    </location>
</feature>
<dbReference type="CDD" id="cd06581">
    <property type="entry name" value="TM_PBP1_LivM_like"/>
    <property type="match status" value="1"/>
</dbReference>
<feature type="transmembrane region" description="Helical" evidence="7">
    <location>
        <begin position="177"/>
        <end position="196"/>
    </location>
</feature>
<keyword evidence="5 7" id="KW-0472">Membrane</keyword>
<dbReference type="EMBL" id="JBHSBV010000003">
    <property type="protein sequence ID" value="MFC4200962.1"/>
    <property type="molecule type" value="Genomic_DNA"/>
</dbReference>
<evidence type="ECO:0000256" key="5">
    <source>
        <dbReference type="ARBA" id="ARBA00023136"/>
    </source>
</evidence>
<evidence type="ECO:0000256" key="1">
    <source>
        <dbReference type="ARBA" id="ARBA00004651"/>
    </source>
</evidence>
<sequence>MNYPSAGRAIAQARHSDNSARGRGAGRVRHGRGWALTLVALAALALVPFTGVNDSMLLTMSTIFMWIILSSSWNIISGFTGYVDFGHGVFFGIGGYVAGILMAKSGFSFAPTVPLAVLVSAAVALVIGYPLLRLRGVYFSIAMLGLFLATRELALIAKPLTAGAQGLILPSDVDRFFFYYLFLVGAILVVALVWRLRRSQFGLSLLAIKDDEYGAEARGVNTTLLKLTAFCLSAAITGAVGACWAYEVTFIDPGILFRDSFLINVAIMATLGGLGTVWGPVIGSVVFLSVRDTLWANQGTSFLVVFGVSLIVLVLFMPEGIVGTIQRGERTVMGRLIRRLRHKGPSHGDTSRPAAAVAPARIVSND</sequence>
<feature type="transmembrane region" description="Helical" evidence="7">
    <location>
        <begin position="137"/>
        <end position="157"/>
    </location>
</feature>
<comment type="subcellular location">
    <subcellularLocation>
        <location evidence="1">Cell membrane</location>
        <topology evidence="1">Multi-pass membrane protein</topology>
    </subcellularLocation>
</comment>
<evidence type="ECO:0000256" key="3">
    <source>
        <dbReference type="ARBA" id="ARBA00022692"/>
    </source>
</evidence>
<proteinExistence type="predicted"/>
<evidence type="ECO:0000256" key="7">
    <source>
        <dbReference type="SAM" id="Phobius"/>
    </source>
</evidence>
<reference evidence="9" key="1">
    <citation type="journal article" date="2019" name="Int. J. Syst. Evol. Microbiol.">
        <title>The Global Catalogue of Microorganisms (GCM) 10K type strain sequencing project: providing services to taxonomists for standard genome sequencing and annotation.</title>
        <authorList>
            <consortium name="The Broad Institute Genomics Platform"/>
            <consortium name="The Broad Institute Genome Sequencing Center for Infectious Disease"/>
            <person name="Wu L."/>
            <person name="Ma J."/>
        </authorList>
    </citation>
    <scope>NUCLEOTIDE SEQUENCE [LARGE SCALE GENOMIC DNA]</scope>
    <source>
        <strain evidence="9">LMG 24813</strain>
    </source>
</reference>
<feature type="transmembrane region" description="Helical" evidence="7">
    <location>
        <begin position="57"/>
        <end position="76"/>
    </location>
</feature>
<keyword evidence="4 7" id="KW-1133">Transmembrane helix</keyword>
<dbReference type="Proteomes" id="UP001595848">
    <property type="component" value="Unassembled WGS sequence"/>
</dbReference>
<feature type="transmembrane region" description="Helical" evidence="7">
    <location>
        <begin position="302"/>
        <end position="325"/>
    </location>
</feature>
<evidence type="ECO:0000313" key="8">
    <source>
        <dbReference type="EMBL" id="MFC4200962.1"/>
    </source>
</evidence>
<evidence type="ECO:0000256" key="2">
    <source>
        <dbReference type="ARBA" id="ARBA00022475"/>
    </source>
</evidence>
<dbReference type="PANTHER" id="PTHR30482:SF10">
    <property type="entry name" value="HIGH-AFFINITY BRANCHED-CHAIN AMINO ACID TRANSPORT PROTEIN BRAE"/>
    <property type="match status" value="1"/>
</dbReference>
<dbReference type="Pfam" id="PF02653">
    <property type="entry name" value="BPD_transp_2"/>
    <property type="match status" value="1"/>
</dbReference>
<dbReference type="InterPro" id="IPR001851">
    <property type="entry name" value="ABC_transp_permease"/>
</dbReference>
<feature type="transmembrane region" description="Helical" evidence="7">
    <location>
        <begin position="33"/>
        <end position="51"/>
    </location>
</feature>
<evidence type="ECO:0000256" key="4">
    <source>
        <dbReference type="ARBA" id="ARBA00022989"/>
    </source>
</evidence>
<comment type="caution">
    <text evidence="8">The sequence shown here is derived from an EMBL/GenBank/DDBJ whole genome shotgun (WGS) entry which is preliminary data.</text>
</comment>
<evidence type="ECO:0000313" key="9">
    <source>
        <dbReference type="Proteomes" id="UP001595848"/>
    </source>
</evidence>
<name>A0ABV8NZM0_9BURK</name>
<accession>A0ABV8NZM0</accession>
<dbReference type="PANTHER" id="PTHR30482">
    <property type="entry name" value="HIGH-AFFINITY BRANCHED-CHAIN AMINO ACID TRANSPORT SYSTEM PERMEASE"/>
    <property type="match status" value="1"/>
</dbReference>
<gene>
    <name evidence="8" type="ORF">ACFOY1_08355</name>
</gene>
<dbReference type="RefSeq" id="WP_217963684.1">
    <property type="nucleotide sequence ID" value="NZ_JAHTBN010000002.1"/>
</dbReference>
<keyword evidence="3 7" id="KW-0812">Transmembrane</keyword>
<feature type="transmembrane region" description="Helical" evidence="7">
    <location>
        <begin position="261"/>
        <end position="290"/>
    </location>
</feature>
<keyword evidence="9" id="KW-1185">Reference proteome</keyword>